<dbReference type="InterPro" id="IPR044053">
    <property type="entry name" value="AsaB-like"/>
</dbReference>
<proteinExistence type="inferred from homology"/>
<evidence type="ECO:0000313" key="3">
    <source>
        <dbReference type="Proteomes" id="UP000001072"/>
    </source>
</evidence>
<sequence>MLETVPLQDLRTMNEIPDLKTDGFTWVSKRHVEGIENLKEFSNEHNTALTDDSVKLVKDLTGAKSVLAYSSTFRHYESEKAKKPISVIHSDMSAKGAKYTKKEIKKRFLTSENPMEVELGNLLKKGQNNVMLLNVWRPLRVVQDNHLGFCKWSSLSRRDRLDWGIKPTNPHNSLQAWKYSKSQQWFYLSKQKQDEVFVFLQHDSKAKDHHGINVPHASFNSKSDLGQSRTRMSFESKIVVVFESPTNEGRFSKLHKQIDSFFSQFN</sequence>
<dbReference type="AlphaFoldDB" id="F4RTT4"/>
<gene>
    <name evidence="2" type="ORF">MELLADRAFT_65053</name>
</gene>
<dbReference type="NCBIfam" id="NF041278">
    <property type="entry name" value="CmcJ_NvfI_EfuI"/>
    <property type="match status" value="1"/>
</dbReference>
<protein>
    <submittedName>
        <fullName evidence="2">Uncharacterized protein</fullName>
    </submittedName>
</protein>
<dbReference type="GO" id="GO:0016491">
    <property type="term" value="F:oxidoreductase activity"/>
    <property type="evidence" value="ECO:0007669"/>
    <property type="project" value="InterPro"/>
</dbReference>
<dbReference type="Proteomes" id="UP000001072">
    <property type="component" value="Unassembled WGS sequence"/>
</dbReference>
<organism evidence="3">
    <name type="scientific">Melampsora larici-populina (strain 98AG31 / pathotype 3-4-7)</name>
    <name type="common">Poplar leaf rust fungus</name>
    <dbReference type="NCBI Taxonomy" id="747676"/>
    <lineage>
        <taxon>Eukaryota</taxon>
        <taxon>Fungi</taxon>
        <taxon>Dikarya</taxon>
        <taxon>Basidiomycota</taxon>
        <taxon>Pucciniomycotina</taxon>
        <taxon>Pucciniomycetes</taxon>
        <taxon>Pucciniales</taxon>
        <taxon>Melampsoraceae</taxon>
        <taxon>Melampsora</taxon>
    </lineage>
</organism>
<dbReference type="VEuPathDB" id="FungiDB:MELLADRAFT_65053"/>
<dbReference type="RefSeq" id="XP_007412663.1">
    <property type="nucleotide sequence ID" value="XM_007412601.1"/>
</dbReference>
<dbReference type="InParanoid" id="F4RTT4"/>
<reference evidence="3" key="1">
    <citation type="journal article" date="2011" name="Proc. Natl. Acad. Sci. U.S.A.">
        <title>Obligate biotrophy features unraveled by the genomic analysis of rust fungi.</title>
        <authorList>
            <person name="Duplessis S."/>
            <person name="Cuomo C.A."/>
            <person name="Lin Y.-C."/>
            <person name="Aerts A."/>
            <person name="Tisserant E."/>
            <person name="Veneault-Fourrey C."/>
            <person name="Joly D.L."/>
            <person name="Hacquard S."/>
            <person name="Amselem J."/>
            <person name="Cantarel B.L."/>
            <person name="Chiu R."/>
            <person name="Coutinho P.M."/>
            <person name="Feau N."/>
            <person name="Field M."/>
            <person name="Frey P."/>
            <person name="Gelhaye E."/>
            <person name="Goldberg J."/>
            <person name="Grabherr M.G."/>
            <person name="Kodira C.D."/>
            <person name="Kohler A."/>
            <person name="Kuees U."/>
            <person name="Lindquist E.A."/>
            <person name="Lucas S.M."/>
            <person name="Mago R."/>
            <person name="Mauceli E."/>
            <person name="Morin E."/>
            <person name="Murat C."/>
            <person name="Pangilinan J.L."/>
            <person name="Park R."/>
            <person name="Pearson M."/>
            <person name="Quesneville H."/>
            <person name="Rouhier N."/>
            <person name="Sakthikumar S."/>
            <person name="Salamov A.A."/>
            <person name="Schmutz J."/>
            <person name="Selles B."/>
            <person name="Shapiro H."/>
            <person name="Tanguay P."/>
            <person name="Tuskan G.A."/>
            <person name="Henrissat B."/>
            <person name="Van de Peer Y."/>
            <person name="Rouze P."/>
            <person name="Ellis J.G."/>
            <person name="Dodds P.N."/>
            <person name="Schein J.E."/>
            <person name="Zhong S."/>
            <person name="Hamelin R.C."/>
            <person name="Grigoriev I.V."/>
            <person name="Szabo L.J."/>
            <person name="Martin F."/>
        </authorList>
    </citation>
    <scope>NUCLEOTIDE SEQUENCE [LARGE SCALE GENOMIC DNA]</scope>
    <source>
        <strain evidence="3">98AG31 / pathotype 3-4-7</strain>
    </source>
</reference>
<dbReference type="GeneID" id="18930370"/>
<evidence type="ECO:0000313" key="2">
    <source>
        <dbReference type="EMBL" id="EGG04202.1"/>
    </source>
</evidence>
<keyword evidence="3" id="KW-1185">Reference proteome</keyword>
<comment type="similarity">
    <text evidence="1">Belongs to the asaB hydroxylase/desaturase family.</text>
</comment>
<dbReference type="eggNOG" id="ENOG502S9MZ">
    <property type="taxonomic scope" value="Eukaryota"/>
</dbReference>
<dbReference type="KEGG" id="mlr:MELLADRAFT_65053"/>
<dbReference type="PANTHER" id="PTHR34598">
    <property type="entry name" value="BLL6449 PROTEIN"/>
    <property type="match status" value="1"/>
</dbReference>
<evidence type="ECO:0000256" key="1">
    <source>
        <dbReference type="ARBA" id="ARBA00023604"/>
    </source>
</evidence>
<name>F4RTT4_MELLP</name>
<dbReference type="PANTHER" id="PTHR34598:SF3">
    <property type="entry name" value="OXIDOREDUCTASE AN1597"/>
    <property type="match status" value="1"/>
</dbReference>
<dbReference type="HOGENOM" id="CLU_042688_2_2_1"/>
<dbReference type="EMBL" id="GL883120">
    <property type="protein sequence ID" value="EGG04202.1"/>
    <property type="molecule type" value="Genomic_DNA"/>
</dbReference>
<dbReference type="OrthoDB" id="412788at2759"/>
<accession>F4RTT4</accession>